<evidence type="ECO:0000313" key="2">
    <source>
        <dbReference type="EMBL" id="CAI9297379.1"/>
    </source>
</evidence>
<evidence type="ECO:0000256" key="1">
    <source>
        <dbReference type="SAM" id="MobiDB-lite"/>
    </source>
</evidence>
<name>A0AA35ZS93_LACSI</name>
<proteinExistence type="predicted"/>
<sequence length="564" mass="65234">MRQNTKKFKPNPRETSRHSIRSYSIRDIIGDRRFNHQFSHANPHGTEGIKKVKRMKVDDTEADDLPNIRRSSSSNRCEVAEDPRRCCGYFAAKTSEYAFFKKIKQTTSSNIHVHPKSHDNQVKNVQQSDHSTIEEIPNMQKESVKYTRSSFPVEKELDDAHYSFLSPPFCGSKNSDVNKLLEASGANVLKVVTPQEYKQLSPPVKTSGNKGVFSMKREKLRCRVADISLNEYANVSELSSKGIDLVSALISRILPKDHEKNCQDETNSKYKLPSSYVSLMKCHEANKRQPIKSLSHHMSYLDDDFPSSSERRHLEWNHDNDLEFSFAPKSGFQYDHYHSEAYKTKWIKSGHISSLEWNPTSSKSSIWYDQSFRIPYLGVESDNLKDVEEFCFDNDPTLLEKPVPLLLGWEEKSERDEFQREMNKLSSSQDDDDDDDGDENQLCMMPVERHLKEDHFVSSSSSSVIELPYTPKDVMRVEDCSIKNDRWWLNEKQESFRFLLESESALPVKKELIRFIHSEDEKENDFISSGYSYSYREGFDGYPLLLLGVGDDSYSSENQLKLHT</sequence>
<dbReference type="AlphaFoldDB" id="A0AA35ZS93"/>
<protein>
    <submittedName>
        <fullName evidence="2">Uncharacterized protein</fullName>
    </submittedName>
</protein>
<keyword evidence="3" id="KW-1185">Reference proteome</keyword>
<feature type="compositionally biased region" description="Acidic residues" evidence="1">
    <location>
        <begin position="429"/>
        <end position="439"/>
    </location>
</feature>
<organism evidence="2 3">
    <name type="scientific">Lactuca saligna</name>
    <name type="common">Willowleaf lettuce</name>
    <dbReference type="NCBI Taxonomy" id="75948"/>
    <lineage>
        <taxon>Eukaryota</taxon>
        <taxon>Viridiplantae</taxon>
        <taxon>Streptophyta</taxon>
        <taxon>Embryophyta</taxon>
        <taxon>Tracheophyta</taxon>
        <taxon>Spermatophyta</taxon>
        <taxon>Magnoliopsida</taxon>
        <taxon>eudicotyledons</taxon>
        <taxon>Gunneridae</taxon>
        <taxon>Pentapetalae</taxon>
        <taxon>asterids</taxon>
        <taxon>campanulids</taxon>
        <taxon>Asterales</taxon>
        <taxon>Asteraceae</taxon>
        <taxon>Cichorioideae</taxon>
        <taxon>Cichorieae</taxon>
        <taxon>Lactucinae</taxon>
        <taxon>Lactuca</taxon>
    </lineage>
</organism>
<feature type="region of interest" description="Disordered" evidence="1">
    <location>
        <begin position="418"/>
        <end position="441"/>
    </location>
</feature>
<gene>
    <name evidence="2" type="ORF">LSALG_LOCUS36198</name>
</gene>
<accession>A0AA35ZS93</accession>
<dbReference type="Proteomes" id="UP001177003">
    <property type="component" value="Chromosome 8"/>
</dbReference>
<dbReference type="Gene3D" id="2.40.128.90">
    <property type="entry name" value="OMPT-like"/>
    <property type="match status" value="1"/>
</dbReference>
<evidence type="ECO:0000313" key="3">
    <source>
        <dbReference type="Proteomes" id="UP001177003"/>
    </source>
</evidence>
<feature type="compositionally biased region" description="Basic residues" evidence="1">
    <location>
        <begin position="1"/>
        <end position="10"/>
    </location>
</feature>
<dbReference type="EMBL" id="OX465084">
    <property type="protein sequence ID" value="CAI9297379.1"/>
    <property type="molecule type" value="Genomic_DNA"/>
</dbReference>
<reference evidence="2" key="1">
    <citation type="submission" date="2023-04" db="EMBL/GenBank/DDBJ databases">
        <authorList>
            <person name="Vijverberg K."/>
            <person name="Xiong W."/>
            <person name="Schranz E."/>
        </authorList>
    </citation>
    <scope>NUCLEOTIDE SEQUENCE</scope>
</reference>
<feature type="region of interest" description="Disordered" evidence="1">
    <location>
        <begin position="1"/>
        <end position="23"/>
    </location>
</feature>
<dbReference type="InterPro" id="IPR053724">
    <property type="entry name" value="OMP_A26_sf"/>
</dbReference>